<feature type="region of interest" description="Disordered" evidence="1">
    <location>
        <begin position="1"/>
        <end position="102"/>
    </location>
</feature>
<evidence type="ECO:0000313" key="3">
    <source>
        <dbReference type="Proteomes" id="UP001148018"/>
    </source>
</evidence>
<feature type="non-terminal residue" evidence="2">
    <location>
        <position position="152"/>
    </location>
</feature>
<feature type="compositionally biased region" description="Low complexity" evidence="1">
    <location>
        <begin position="65"/>
        <end position="78"/>
    </location>
</feature>
<reference evidence="2" key="1">
    <citation type="submission" date="2022-07" db="EMBL/GenBank/DDBJ databases">
        <title>Chromosome-level genome of Muraenolepis orangiensis.</title>
        <authorList>
            <person name="Kim J."/>
        </authorList>
    </citation>
    <scope>NUCLEOTIDE SEQUENCE</scope>
    <source>
        <strain evidence="2">KU_S4_2022</strain>
        <tissue evidence="2">Muscle</tissue>
    </source>
</reference>
<comment type="caution">
    <text evidence="2">The sequence shown here is derived from an EMBL/GenBank/DDBJ whole genome shotgun (WGS) entry which is preliminary data.</text>
</comment>
<feature type="region of interest" description="Disordered" evidence="1">
    <location>
        <begin position="122"/>
        <end position="152"/>
    </location>
</feature>
<feature type="compositionally biased region" description="Polar residues" evidence="1">
    <location>
        <begin position="35"/>
        <end position="64"/>
    </location>
</feature>
<gene>
    <name evidence="2" type="ORF">NHX12_020257</name>
</gene>
<proteinExistence type="predicted"/>
<keyword evidence="3" id="KW-1185">Reference proteome</keyword>
<evidence type="ECO:0000313" key="2">
    <source>
        <dbReference type="EMBL" id="KAJ3611978.1"/>
    </source>
</evidence>
<protein>
    <submittedName>
        <fullName evidence="2">Uncharacterized protein</fullName>
    </submittedName>
</protein>
<dbReference type="EMBL" id="JANIIK010000036">
    <property type="protein sequence ID" value="KAJ3611978.1"/>
    <property type="molecule type" value="Genomic_DNA"/>
</dbReference>
<evidence type="ECO:0000256" key="1">
    <source>
        <dbReference type="SAM" id="MobiDB-lite"/>
    </source>
</evidence>
<accession>A0A9Q0ET54</accession>
<feature type="compositionally biased region" description="Pro residues" evidence="1">
    <location>
        <begin position="130"/>
        <end position="142"/>
    </location>
</feature>
<organism evidence="2 3">
    <name type="scientific">Muraenolepis orangiensis</name>
    <name type="common">Patagonian moray cod</name>
    <dbReference type="NCBI Taxonomy" id="630683"/>
    <lineage>
        <taxon>Eukaryota</taxon>
        <taxon>Metazoa</taxon>
        <taxon>Chordata</taxon>
        <taxon>Craniata</taxon>
        <taxon>Vertebrata</taxon>
        <taxon>Euteleostomi</taxon>
        <taxon>Actinopterygii</taxon>
        <taxon>Neopterygii</taxon>
        <taxon>Teleostei</taxon>
        <taxon>Neoteleostei</taxon>
        <taxon>Acanthomorphata</taxon>
        <taxon>Zeiogadaria</taxon>
        <taxon>Gadariae</taxon>
        <taxon>Gadiformes</taxon>
        <taxon>Muraenolepidoidei</taxon>
        <taxon>Muraenolepididae</taxon>
        <taxon>Muraenolepis</taxon>
    </lineage>
</organism>
<feature type="compositionally biased region" description="Low complexity" evidence="1">
    <location>
        <begin position="143"/>
        <end position="152"/>
    </location>
</feature>
<sequence length="152" mass="15532">MGSEMREREESWVVEEEPGGGTAVSVSVGSRPSGAGSSLSDFSRPGSSAFSRSTDLCSGGRSSALSGDSPGPSWLLPSSPGPPLPPRSPAPPPQTPEEDDHLTAAAAALLQGGRRAQLFIPHRRGSGRDVPPPPLHRPPPALAGPAAHLPVQ</sequence>
<feature type="compositionally biased region" description="Basic and acidic residues" evidence="1">
    <location>
        <begin position="1"/>
        <end position="11"/>
    </location>
</feature>
<feature type="compositionally biased region" description="Pro residues" evidence="1">
    <location>
        <begin position="79"/>
        <end position="95"/>
    </location>
</feature>
<dbReference type="AlphaFoldDB" id="A0A9Q0ET54"/>
<dbReference type="Proteomes" id="UP001148018">
    <property type="component" value="Unassembled WGS sequence"/>
</dbReference>
<name>A0A9Q0ET54_9TELE</name>